<dbReference type="InterPro" id="IPR050819">
    <property type="entry name" value="Tripeptidyl-peptidase_I"/>
</dbReference>
<dbReference type="PROSITE" id="PS51695">
    <property type="entry name" value="SEDOLISIN"/>
    <property type="match status" value="1"/>
</dbReference>
<keyword evidence="2 9" id="KW-0645">Protease</keyword>
<gene>
    <name evidence="9" type="ORF">QSV35_04640</name>
</gene>
<keyword evidence="7" id="KW-0865">Zymogen</keyword>
<sequence>MHAHSHRGLWIGIGVIALLLVAAAVLAGPWIQQLPGTASARSTSLTATRLEPVRGSQSEVLQVLLRSASDQDAVSTYLRQEGFRILHAGLRGRMLVVQADAATIATALRAHLYHWQAKGADGTYVAADATPHLSDDIAARVTAIYGLNRSVHGAPTLPWDPQPFPLSAEQIQTAYHVTPLLSEHVDGRGIRVAIYALGGFDRKYVDNFAGKDTPGYPLDLHVYATDDHGDQRAPYPSTNPCQICINEVLQDIDAVHTMAPGATIDVYEFSPESDFSSFAGNLLEFMDRVAANNDLVASISDTACDQPRSGPGNPGFSVQELDGLDSVFQSDGLNVSIFAGSGDWGAWCPLVTSSESPTKSDLLSGTSFPASDPNVTGVGGTTLILDVLDDHINQELAWDSDFNPLGPLAPLPIGAAASGGGASGYFPRPCWQTGPGVPVGPARMVPDVSADAAIQTGLKIENTGLGWVDVGTGTSLSAPLWAGVAALFDQYARAHHDQLLGNANPLLYRLATTAKNRPLFDVTGGDGRTSDLATPLPQPGWDASTGLGSMNAWTFVHDGASPTYTPPCQTPTPVAPLLGMPWDPSLHQQGFGTVRPEVVNNGGDPTGYFTISWDTWGSGTAIGHGTALWVPAGTPVAAGTTEPALFEAFDLGTCQGKSVYLHLAVWFPQHGQNFDPNDDEASYTLCPP</sequence>
<feature type="domain" description="Peptidase S53" evidence="8">
    <location>
        <begin position="165"/>
        <end position="562"/>
    </location>
</feature>
<evidence type="ECO:0000256" key="7">
    <source>
        <dbReference type="ARBA" id="ARBA00023145"/>
    </source>
</evidence>
<keyword evidence="3" id="KW-0479">Metal-binding</keyword>
<comment type="caution">
    <text evidence="9">The sequence shown here is derived from an EMBL/GenBank/DDBJ whole genome shotgun (WGS) entry which is preliminary data.</text>
</comment>
<dbReference type="SUPFAM" id="SSF54897">
    <property type="entry name" value="Protease propeptides/inhibitors"/>
    <property type="match status" value="1"/>
</dbReference>
<dbReference type="InterPro" id="IPR036852">
    <property type="entry name" value="Peptidase_S8/S53_dom_sf"/>
</dbReference>
<dbReference type="RefSeq" id="WP_286287176.1">
    <property type="nucleotide sequence ID" value="NZ_JASXSZ010000001.1"/>
</dbReference>
<evidence type="ECO:0000313" key="9">
    <source>
        <dbReference type="EMBL" id="MDL9978609.1"/>
    </source>
</evidence>
<dbReference type="InterPro" id="IPR015366">
    <property type="entry name" value="S53_propep"/>
</dbReference>
<keyword evidence="5" id="KW-0720">Serine protease</keyword>
<evidence type="ECO:0000256" key="4">
    <source>
        <dbReference type="ARBA" id="ARBA00022801"/>
    </source>
</evidence>
<organism evidence="9 10">
    <name type="scientific">Microbacterium candidum</name>
    <dbReference type="NCBI Taxonomy" id="3041922"/>
    <lineage>
        <taxon>Bacteria</taxon>
        <taxon>Bacillati</taxon>
        <taxon>Actinomycetota</taxon>
        <taxon>Actinomycetes</taxon>
        <taxon>Micrococcales</taxon>
        <taxon>Microbacteriaceae</taxon>
        <taxon>Microbacterium</taxon>
    </lineage>
</organism>
<evidence type="ECO:0000256" key="6">
    <source>
        <dbReference type="ARBA" id="ARBA00022837"/>
    </source>
</evidence>
<dbReference type="InterPro" id="IPR030400">
    <property type="entry name" value="Sedolisin_dom"/>
</dbReference>
<evidence type="ECO:0000256" key="2">
    <source>
        <dbReference type="ARBA" id="ARBA00022670"/>
    </source>
</evidence>
<dbReference type="GO" id="GO:0006508">
    <property type="term" value="P:proteolysis"/>
    <property type="evidence" value="ECO:0007669"/>
    <property type="project" value="UniProtKB-KW"/>
</dbReference>
<evidence type="ECO:0000256" key="5">
    <source>
        <dbReference type="ARBA" id="ARBA00022825"/>
    </source>
</evidence>
<evidence type="ECO:0000313" key="10">
    <source>
        <dbReference type="Proteomes" id="UP001235064"/>
    </source>
</evidence>
<reference evidence="9 10" key="1">
    <citation type="submission" date="2023-06" db="EMBL/GenBank/DDBJ databases">
        <title>Microbacterium sp. nov., isolated from a waste landfill.</title>
        <authorList>
            <person name="Wen W."/>
        </authorList>
    </citation>
    <scope>NUCLEOTIDE SEQUENCE [LARGE SCALE GENOMIC DNA]</scope>
    <source>
        <strain evidence="9 10">ASV49</strain>
    </source>
</reference>
<accession>A0ABT7MVY0</accession>
<dbReference type="Gene3D" id="3.40.50.200">
    <property type="entry name" value="Peptidase S8/S53 domain"/>
    <property type="match status" value="1"/>
</dbReference>
<dbReference type="EMBL" id="JASXSZ010000001">
    <property type="protein sequence ID" value="MDL9978609.1"/>
    <property type="molecule type" value="Genomic_DNA"/>
</dbReference>
<proteinExistence type="predicted"/>
<name>A0ABT7MVY0_9MICO</name>
<dbReference type="SMART" id="SM00944">
    <property type="entry name" value="Pro-kuma_activ"/>
    <property type="match status" value="1"/>
</dbReference>
<evidence type="ECO:0000256" key="3">
    <source>
        <dbReference type="ARBA" id="ARBA00022723"/>
    </source>
</evidence>
<comment type="cofactor">
    <cofactor evidence="1">
        <name>Ca(2+)</name>
        <dbReference type="ChEBI" id="CHEBI:29108"/>
    </cofactor>
</comment>
<keyword evidence="10" id="KW-1185">Reference proteome</keyword>
<dbReference type="PROSITE" id="PS00138">
    <property type="entry name" value="SUBTILASE_SER"/>
    <property type="match status" value="1"/>
</dbReference>
<dbReference type="Pfam" id="PF09286">
    <property type="entry name" value="Pro-kuma_activ"/>
    <property type="match status" value="1"/>
</dbReference>
<evidence type="ECO:0000259" key="8">
    <source>
        <dbReference type="PROSITE" id="PS51695"/>
    </source>
</evidence>
<keyword evidence="6" id="KW-0106">Calcium</keyword>
<dbReference type="Proteomes" id="UP001235064">
    <property type="component" value="Unassembled WGS sequence"/>
</dbReference>
<dbReference type="SUPFAM" id="SSF52743">
    <property type="entry name" value="Subtilisin-like"/>
    <property type="match status" value="1"/>
</dbReference>
<dbReference type="GO" id="GO:0008233">
    <property type="term" value="F:peptidase activity"/>
    <property type="evidence" value="ECO:0007669"/>
    <property type="project" value="UniProtKB-KW"/>
</dbReference>
<keyword evidence="4" id="KW-0378">Hydrolase</keyword>
<evidence type="ECO:0000256" key="1">
    <source>
        <dbReference type="ARBA" id="ARBA00001913"/>
    </source>
</evidence>
<dbReference type="PANTHER" id="PTHR14218:SF15">
    <property type="entry name" value="TRIPEPTIDYL-PEPTIDASE 1"/>
    <property type="match status" value="1"/>
</dbReference>
<protein>
    <submittedName>
        <fullName evidence="9">Protease pro-enzyme activation domain-containing protein</fullName>
    </submittedName>
</protein>
<dbReference type="InterPro" id="IPR023828">
    <property type="entry name" value="Peptidase_S8_Ser-AS"/>
</dbReference>
<dbReference type="PANTHER" id="PTHR14218">
    <property type="entry name" value="PROTEASE S8 TRIPEPTIDYL PEPTIDASE I CLN2"/>
    <property type="match status" value="1"/>
</dbReference>